<organism evidence="7 8">
    <name type="scientific">Nocardia vermiculata</name>
    <dbReference type="NCBI Taxonomy" id="257274"/>
    <lineage>
        <taxon>Bacteria</taxon>
        <taxon>Bacillati</taxon>
        <taxon>Actinomycetota</taxon>
        <taxon>Actinomycetes</taxon>
        <taxon>Mycobacteriales</taxon>
        <taxon>Nocardiaceae</taxon>
        <taxon>Nocardia</taxon>
    </lineage>
</organism>
<evidence type="ECO:0000259" key="6">
    <source>
        <dbReference type="PROSITE" id="PS50977"/>
    </source>
</evidence>
<accession>A0A846Y4Q9</accession>
<dbReference type="PROSITE" id="PS50977">
    <property type="entry name" value="HTH_TETR_2"/>
    <property type="match status" value="1"/>
</dbReference>
<evidence type="ECO:0000256" key="1">
    <source>
        <dbReference type="ARBA" id="ARBA00022491"/>
    </source>
</evidence>
<dbReference type="Pfam" id="PF00440">
    <property type="entry name" value="TetR_N"/>
    <property type="match status" value="1"/>
</dbReference>
<dbReference type="EMBL" id="JAAXOP010000021">
    <property type="protein sequence ID" value="NKY53827.1"/>
    <property type="molecule type" value="Genomic_DNA"/>
</dbReference>
<dbReference type="PANTHER" id="PTHR30055:SF175">
    <property type="entry name" value="HTH-TYPE TRANSCRIPTIONAL REPRESSOR KSTR2"/>
    <property type="match status" value="1"/>
</dbReference>
<name>A0A846Y4Q9_9NOCA</name>
<dbReference type="InterPro" id="IPR001647">
    <property type="entry name" value="HTH_TetR"/>
</dbReference>
<keyword evidence="1" id="KW-0678">Repressor</keyword>
<evidence type="ECO:0000256" key="4">
    <source>
        <dbReference type="ARBA" id="ARBA00023163"/>
    </source>
</evidence>
<feature type="DNA-binding region" description="H-T-H motif" evidence="5">
    <location>
        <begin position="17"/>
        <end position="36"/>
    </location>
</feature>
<dbReference type="InterPro" id="IPR036271">
    <property type="entry name" value="Tet_transcr_reg_TetR-rel_C_sf"/>
</dbReference>
<sequence>MALAAELFAERGISATSVREIGDRAGVFSGSLYHYFRSKNALVQEILSGYMTDIDRRFGEVVANSNAPRDTVGGLIRQTLQVIDVHPHPTAIYQQNRQYLREHGLLETVDSASRKIRNYWLDALEAGVADGTFRSDIPAELFYRTVRDSLWASMHWPSRAEHSTEDFAELLTKLFFDGFLR</sequence>
<keyword evidence="8" id="KW-1185">Reference proteome</keyword>
<dbReference type="InterPro" id="IPR009057">
    <property type="entry name" value="Homeodomain-like_sf"/>
</dbReference>
<dbReference type="AlphaFoldDB" id="A0A846Y4Q9"/>
<evidence type="ECO:0000313" key="7">
    <source>
        <dbReference type="EMBL" id="NKY53827.1"/>
    </source>
</evidence>
<dbReference type="InterPro" id="IPR050109">
    <property type="entry name" value="HTH-type_TetR-like_transc_reg"/>
</dbReference>
<dbReference type="Proteomes" id="UP000565711">
    <property type="component" value="Unassembled WGS sequence"/>
</dbReference>
<dbReference type="SUPFAM" id="SSF46689">
    <property type="entry name" value="Homeodomain-like"/>
    <property type="match status" value="1"/>
</dbReference>
<evidence type="ECO:0000313" key="8">
    <source>
        <dbReference type="Proteomes" id="UP000565711"/>
    </source>
</evidence>
<protein>
    <submittedName>
        <fullName evidence="7">Helix-turn-helix transcriptional regulator</fullName>
    </submittedName>
</protein>
<gene>
    <name evidence="7" type="ORF">HGA08_26890</name>
</gene>
<comment type="caution">
    <text evidence="7">The sequence shown here is derived from an EMBL/GenBank/DDBJ whole genome shotgun (WGS) entry which is preliminary data.</text>
</comment>
<evidence type="ECO:0000256" key="3">
    <source>
        <dbReference type="ARBA" id="ARBA00023125"/>
    </source>
</evidence>
<feature type="domain" description="HTH tetR-type" evidence="6">
    <location>
        <begin position="1"/>
        <end position="54"/>
    </location>
</feature>
<evidence type="ECO:0000256" key="5">
    <source>
        <dbReference type="PROSITE-ProRule" id="PRU00335"/>
    </source>
</evidence>
<keyword evidence="2" id="KW-0805">Transcription regulation</keyword>
<keyword evidence="3 5" id="KW-0238">DNA-binding</keyword>
<reference evidence="7 8" key="1">
    <citation type="submission" date="2020-04" db="EMBL/GenBank/DDBJ databases">
        <title>MicrobeNet Type strains.</title>
        <authorList>
            <person name="Nicholson A.C."/>
        </authorList>
    </citation>
    <scope>NUCLEOTIDE SEQUENCE [LARGE SCALE GENOMIC DNA]</scope>
    <source>
        <strain evidence="7 8">JCM 12354</strain>
    </source>
</reference>
<dbReference type="Gene3D" id="1.10.10.60">
    <property type="entry name" value="Homeodomain-like"/>
    <property type="match status" value="1"/>
</dbReference>
<evidence type="ECO:0000256" key="2">
    <source>
        <dbReference type="ARBA" id="ARBA00023015"/>
    </source>
</evidence>
<proteinExistence type="predicted"/>
<keyword evidence="4" id="KW-0804">Transcription</keyword>
<dbReference type="GO" id="GO:0003700">
    <property type="term" value="F:DNA-binding transcription factor activity"/>
    <property type="evidence" value="ECO:0007669"/>
    <property type="project" value="TreeGrafter"/>
</dbReference>
<dbReference type="PANTHER" id="PTHR30055">
    <property type="entry name" value="HTH-TYPE TRANSCRIPTIONAL REGULATOR RUTR"/>
    <property type="match status" value="1"/>
</dbReference>
<dbReference type="Gene3D" id="1.10.357.10">
    <property type="entry name" value="Tetracycline Repressor, domain 2"/>
    <property type="match status" value="1"/>
</dbReference>
<dbReference type="GO" id="GO:0000976">
    <property type="term" value="F:transcription cis-regulatory region binding"/>
    <property type="evidence" value="ECO:0007669"/>
    <property type="project" value="TreeGrafter"/>
</dbReference>
<dbReference type="SUPFAM" id="SSF48498">
    <property type="entry name" value="Tetracyclin repressor-like, C-terminal domain"/>
    <property type="match status" value="1"/>
</dbReference>